<accession>A0A7U2HXU0</accession>
<keyword evidence="2" id="KW-1185">Reference proteome</keyword>
<dbReference type="VEuPathDB" id="FungiDB:JI435_402780"/>
<name>A0A7U2HXU0_PHANO</name>
<reference evidence="2" key="1">
    <citation type="journal article" date="2021" name="BMC Genomics">
        <title>Chromosome-level genome assembly and manually-curated proteome of model necrotroph Parastagonospora nodorum Sn15 reveals a genome-wide trove of candidate effector homologs, and redundancy of virulence-related functions within an accessory chromosome.</title>
        <authorList>
            <person name="Bertazzoni S."/>
            <person name="Jones D.A.B."/>
            <person name="Phan H.T."/>
            <person name="Tan K.-C."/>
            <person name="Hane J.K."/>
        </authorList>
    </citation>
    <scope>NUCLEOTIDE SEQUENCE [LARGE SCALE GENOMIC DNA]</scope>
    <source>
        <strain evidence="2">SN15 / ATCC MYA-4574 / FGSC 10173)</strain>
    </source>
</reference>
<organism evidence="1 2">
    <name type="scientific">Phaeosphaeria nodorum (strain SN15 / ATCC MYA-4574 / FGSC 10173)</name>
    <name type="common">Glume blotch fungus</name>
    <name type="synonym">Parastagonospora nodorum</name>
    <dbReference type="NCBI Taxonomy" id="321614"/>
    <lineage>
        <taxon>Eukaryota</taxon>
        <taxon>Fungi</taxon>
        <taxon>Dikarya</taxon>
        <taxon>Ascomycota</taxon>
        <taxon>Pezizomycotina</taxon>
        <taxon>Dothideomycetes</taxon>
        <taxon>Pleosporomycetidae</taxon>
        <taxon>Pleosporales</taxon>
        <taxon>Pleosporineae</taxon>
        <taxon>Phaeosphaeriaceae</taxon>
        <taxon>Parastagonospora</taxon>
    </lineage>
</organism>
<proteinExistence type="predicted"/>
<dbReference type="Proteomes" id="UP000663193">
    <property type="component" value="Chromosome 2"/>
</dbReference>
<dbReference type="AlphaFoldDB" id="A0A7U2HXU0"/>
<gene>
    <name evidence="1" type="ORF">JI435_402780</name>
</gene>
<evidence type="ECO:0000313" key="1">
    <source>
        <dbReference type="EMBL" id="QRC92641.1"/>
    </source>
</evidence>
<dbReference type="EMBL" id="CP069024">
    <property type="protein sequence ID" value="QRC92641.1"/>
    <property type="molecule type" value="Genomic_DNA"/>
</dbReference>
<evidence type="ECO:0000313" key="2">
    <source>
        <dbReference type="Proteomes" id="UP000663193"/>
    </source>
</evidence>
<protein>
    <submittedName>
        <fullName evidence="1">Uncharacterized protein</fullName>
    </submittedName>
</protein>
<sequence length="114" mass="13076">STLNPNCQQATMLMQRALIPDSQKDKNPEKTMAADRFRVNGFLRRTGPDASLLYSHNCLLTQSWCFATPSRHLIPLTRSISIPSPLAERVHDDYRNRFPLFDVCVWMDLKGKRG</sequence>
<feature type="non-terminal residue" evidence="1">
    <location>
        <position position="1"/>
    </location>
</feature>